<dbReference type="OrthoDB" id="6776127at2759"/>
<dbReference type="Proteomes" id="UP001652700">
    <property type="component" value="Unplaced"/>
</dbReference>
<dbReference type="AlphaFoldDB" id="A0A6P7FNG9"/>
<sequence>MILSPRGYNVPTTVINESSKIASPLAEKQYGQYFHLAVDFENKENQKSPTIDETTGTEDAIGPTFTNNDVTIRREREKDSSSSSSSISIQSLITPRATQIILPVAVHHPLMILQSKRRLPSSRDVTLKQAYKKKVGISEKKKADLLSLLEKKKNVAVMPQYYRDFYANL</sequence>
<gene>
    <name evidence="4 5" type="primary">LOC114332159</name>
</gene>
<reference evidence="4 5" key="1">
    <citation type="submission" date="2025-04" db="UniProtKB">
        <authorList>
            <consortium name="RefSeq"/>
        </authorList>
    </citation>
    <scope>IDENTIFICATION</scope>
    <source>
        <tissue evidence="4 5">Whole insect</tissue>
    </source>
</reference>
<reference evidence="2" key="2">
    <citation type="submission" date="2025-05" db="UniProtKB">
        <authorList>
            <consortium name="EnsemblMetazoa"/>
        </authorList>
    </citation>
    <scope>IDENTIFICATION</scope>
</reference>
<protein>
    <submittedName>
        <fullName evidence="4">Uncharacterized protein LOC114332159 isoform X1</fullName>
    </submittedName>
    <submittedName>
        <fullName evidence="5">Uncharacterized protein LOC114332159 isoform X2</fullName>
    </submittedName>
</protein>
<organism evidence="5">
    <name type="scientific">Diabrotica virgifera virgifera</name>
    <name type="common">western corn rootworm</name>
    <dbReference type="NCBI Taxonomy" id="50390"/>
    <lineage>
        <taxon>Eukaryota</taxon>
        <taxon>Metazoa</taxon>
        <taxon>Ecdysozoa</taxon>
        <taxon>Arthropoda</taxon>
        <taxon>Hexapoda</taxon>
        <taxon>Insecta</taxon>
        <taxon>Pterygota</taxon>
        <taxon>Neoptera</taxon>
        <taxon>Endopterygota</taxon>
        <taxon>Coleoptera</taxon>
        <taxon>Polyphaga</taxon>
        <taxon>Cucujiformia</taxon>
        <taxon>Chrysomeloidea</taxon>
        <taxon>Chrysomelidae</taxon>
        <taxon>Galerucinae</taxon>
        <taxon>Diabroticina</taxon>
        <taxon>Diabroticites</taxon>
        <taxon>Diabrotica</taxon>
    </lineage>
</organism>
<dbReference type="GeneID" id="114332159"/>
<keyword evidence="3" id="KW-1185">Reference proteome</keyword>
<feature type="region of interest" description="Disordered" evidence="1">
    <location>
        <begin position="46"/>
        <end position="66"/>
    </location>
</feature>
<dbReference type="KEGG" id="dvv:114332159"/>
<name>A0A6P7FNG9_DIAVI</name>
<evidence type="ECO:0000256" key="1">
    <source>
        <dbReference type="SAM" id="MobiDB-lite"/>
    </source>
</evidence>
<evidence type="ECO:0000313" key="2">
    <source>
        <dbReference type="EnsemblMetazoa" id="XP_050498320.1"/>
    </source>
</evidence>
<accession>A0A6P7FNG9</accession>
<dbReference type="RefSeq" id="XP_028137696.1">
    <property type="nucleotide sequence ID" value="XM_028281895.1"/>
</dbReference>
<evidence type="ECO:0000313" key="3">
    <source>
        <dbReference type="Proteomes" id="UP001652700"/>
    </source>
</evidence>
<dbReference type="RefSeq" id="XP_028137695.1">
    <property type="nucleotide sequence ID" value="XM_028281894.1"/>
</dbReference>
<dbReference type="EnsemblMetazoa" id="XM_050642363.1">
    <property type="protein sequence ID" value="XP_050498320.1"/>
    <property type="gene ID" value="LOC114332159"/>
</dbReference>
<dbReference type="RefSeq" id="XP_050498320.1">
    <property type="nucleotide sequence ID" value="XM_050642363.1"/>
</dbReference>
<evidence type="ECO:0000313" key="4">
    <source>
        <dbReference type="RefSeq" id="XP_028137695.1"/>
    </source>
</evidence>
<evidence type="ECO:0000313" key="5">
    <source>
        <dbReference type="RefSeq" id="XP_028137696.1"/>
    </source>
</evidence>
<proteinExistence type="predicted"/>